<comment type="caution">
    <text evidence="4">The sequence shown here is derived from an EMBL/GenBank/DDBJ whole genome shotgun (WGS) entry which is preliminary data.</text>
</comment>
<dbReference type="SUPFAM" id="SSF51735">
    <property type="entry name" value="NAD(P)-binding Rossmann-fold domains"/>
    <property type="match status" value="1"/>
</dbReference>
<dbReference type="InterPro" id="IPR036291">
    <property type="entry name" value="NAD(P)-bd_dom_sf"/>
</dbReference>
<organism evidence="4 5">
    <name type="scientific">Actinorhabdospora filicis</name>
    <dbReference type="NCBI Taxonomy" id="1785913"/>
    <lineage>
        <taxon>Bacteria</taxon>
        <taxon>Bacillati</taxon>
        <taxon>Actinomycetota</taxon>
        <taxon>Actinomycetes</taxon>
        <taxon>Micromonosporales</taxon>
        <taxon>Micromonosporaceae</taxon>
        <taxon>Actinorhabdospora</taxon>
    </lineage>
</organism>
<dbReference type="Pfam" id="PF01370">
    <property type="entry name" value="Epimerase"/>
    <property type="match status" value="1"/>
</dbReference>
<dbReference type="PANTHER" id="PTHR11092">
    <property type="entry name" value="SUGAR NUCLEOTIDE EPIMERASE RELATED"/>
    <property type="match status" value="1"/>
</dbReference>
<dbReference type="EMBL" id="BSTX01000003">
    <property type="protein sequence ID" value="GLZ79933.1"/>
    <property type="molecule type" value="Genomic_DNA"/>
</dbReference>
<evidence type="ECO:0000313" key="5">
    <source>
        <dbReference type="Proteomes" id="UP001165079"/>
    </source>
</evidence>
<sequence length="293" mass="30533">MRIVIAGSSGHLGTALTARLRGDGHDVARLVRREPAAPEEIRWDPYRGPLDPAALSGADAVVNLCGAGVGDHRWSPAYKGLIRASRVEPTRTIAEAVAAAGVPVLLNGSAVGYYGGSDSEVDESAPPSGDFLGLTCKTWEAATEPASAAGARVVLLRTGLTLGPGSAILKRLVPVVKFGLGGRFGSGRQWFSWISERDWVDATLMLLAGEIAGPVNLVGPTPATNADLIKALGNALGRPTPWVVPGFALRAVVGEAAVELLRGALVKPRVLTEAGYVWSHASVTDTVRWALGR</sequence>
<evidence type="ECO:0000259" key="2">
    <source>
        <dbReference type="Pfam" id="PF01370"/>
    </source>
</evidence>
<dbReference type="Pfam" id="PF08338">
    <property type="entry name" value="DUF1731"/>
    <property type="match status" value="1"/>
</dbReference>
<evidence type="ECO:0008006" key="6">
    <source>
        <dbReference type="Google" id="ProtNLM"/>
    </source>
</evidence>
<dbReference type="PANTHER" id="PTHR11092:SF0">
    <property type="entry name" value="EPIMERASE FAMILY PROTEIN SDR39U1"/>
    <property type="match status" value="1"/>
</dbReference>
<dbReference type="NCBIfam" id="TIGR01777">
    <property type="entry name" value="yfcH"/>
    <property type="match status" value="1"/>
</dbReference>
<dbReference type="Proteomes" id="UP001165079">
    <property type="component" value="Unassembled WGS sequence"/>
</dbReference>
<evidence type="ECO:0000313" key="4">
    <source>
        <dbReference type="EMBL" id="GLZ79933.1"/>
    </source>
</evidence>
<dbReference type="AlphaFoldDB" id="A0A9W6SPV4"/>
<keyword evidence="5" id="KW-1185">Reference proteome</keyword>
<name>A0A9W6SPV4_9ACTN</name>
<feature type="domain" description="NAD-dependent epimerase/dehydratase" evidence="2">
    <location>
        <begin position="3"/>
        <end position="209"/>
    </location>
</feature>
<evidence type="ECO:0000256" key="1">
    <source>
        <dbReference type="ARBA" id="ARBA00009353"/>
    </source>
</evidence>
<accession>A0A9W6SPV4</accession>
<gene>
    <name evidence="4" type="ORF">Afil01_47400</name>
</gene>
<dbReference type="Gene3D" id="3.40.50.720">
    <property type="entry name" value="NAD(P)-binding Rossmann-like Domain"/>
    <property type="match status" value="1"/>
</dbReference>
<proteinExistence type="inferred from homology"/>
<dbReference type="InterPro" id="IPR010099">
    <property type="entry name" value="SDR39U1"/>
</dbReference>
<evidence type="ECO:0000259" key="3">
    <source>
        <dbReference type="Pfam" id="PF08338"/>
    </source>
</evidence>
<dbReference type="InterPro" id="IPR013549">
    <property type="entry name" value="DUF1731"/>
</dbReference>
<comment type="similarity">
    <text evidence="1">Belongs to the NAD(P)-dependent epimerase/dehydratase family. SDR39U1 subfamily.</text>
</comment>
<dbReference type="RefSeq" id="WP_285665069.1">
    <property type="nucleotide sequence ID" value="NZ_BSTX01000003.1"/>
</dbReference>
<protein>
    <recommendedName>
        <fullName evidence="6">TIGR01777 family protein</fullName>
    </recommendedName>
</protein>
<reference evidence="4" key="1">
    <citation type="submission" date="2023-03" db="EMBL/GenBank/DDBJ databases">
        <title>Actinorhabdospora filicis NBRC 111898.</title>
        <authorList>
            <person name="Ichikawa N."/>
            <person name="Sato H."/>
            <person name="Tonouchi N."/>
        </authorList>
    </citation>
    <scope>NUCLEOTIDE SEQUENCE</scope>
    <source>
        <strain evidence="4">NBRC 111898</strain>
    </source>
</reference>
<dbReference type="InterPro" id="IPR001509">
    <property type="entry name" value="Epimerase_deHydtase"/>
</dbReference>
<feature type="domain" description="DUF1731" evidence="3">
    <location>
        <begin position="244"/>
        <end position="289"/>
    </location>
</feature>